<keyword evidence="2" id="KW-1185">Reference proteome</keyword>
<evidence type="ECO:0000313" key="2">
    <source>
        <dbReference type="Proteomes" id="UP000244168"/>
    </source>
</evidence>
<protein>
    <submittedName>
        <fullName evidence="1">DNA-packaging protein gp3</fullName>
    </submittedName>
</protein>
<dbReference type="Proteomes" id="UP000244168">
    <property type="component" value="Unassembled WGS sequence"/>
</dbReference>
<dbReference type="RefSeq" id="WP_107829653.1">
    <property type="nucleotide sequence ID" value="NZ_CP160205.1"/>
</dbReference>
<proteinExistence type="predicted"/>
<dbReference type="OrthoDB" id="1263230at2"/>
<dbReference type="EMBL" id="QAOQ01000006">
    <property type="protein sequence ID" value="PTQ94906.1"/>
    <property type="molecule type" value="Genomic_DNA"/>
</dbReference>
<sequence length="148" mass="16481">MIFSSARQLQKLIGNYFAHAAGEWHMASVPLKGKAADDTSLQKIWDREPEPPTLSGLALFLGFESLDDFETYEREGEYANFLKRGRLQVEAEYEKKLHAQSAGIIFALKKLGWTDKGDSNTTSAQSHLEIKLIESGPQPVGSEKDVPL</sequence>
<comment type="caution">
    <text evidence="1">The sequence shown here is derived from an EMBL/GenBank/DDBJ whole genome shotgun (WGS) entry which is preliminary data.</text>
</comment>
<reference evidence="1 2" key="1">
    <citation type="submission" date="2018-04" db="EMBL/GenBank/DDBJ databases">
        <title>Genomic Encyclopedia of Archaeal and Bacterial Type Strains, Phase II (KMG-II): from individual species to whole genera.</title>
        <authorList>
            <person name="Goeker M."/>
        </authorList>
    </citation>
    <scope>NUCLEOTIDE SEQUENCE [LARGE SCALE GENOMIC DNA]</scope>
    <source>
        <strain evidence="1 2">DSM 26809</strain>
    </source>
</reference>
<dbReference type="AlphaFoldDB" id="A0A2T5J761"/>
<gene>
    <name evidence="1" type="ORF">C8P68_106120</name>
</gene>
<dbReference type="Pfam" id="PF16677">
    <property type="entry name" value="GP3_package"/>
    <property type="match status" value="1"/>
</dbReference>
<dbReference type="InterPro" id="IPR032066">
    <property type="entry name" value="GP3_package"/>
</dbReference>
<name>A0A2T5J761_9SPHI</name>
<organism evidence="1 2">
    <name type="scientific">Mucilaginibacter yixingensis</name>
    <dbReference type="NCBI Taxonomy" id="1295612"/>
    <lineage>
        <taxon>Bacteria</taxon>
        <taxon>Pseudomonadati</taxon>
        <taxon>Bacteroidota</taxon>
        <taxon>Sphingobacteriia</taxon>
        <taxon>Sphingobacteriales</taxon>
        <taxon>Sphingobacteriaceae</taxon>
        <taxon>Mucilaginibacter</taxon>
    </lineage>
</organism>
<evidence type="ECO:0000313" key="1">
    <source>
        <dbReference type="EMBL" id="PTQ94906.1"/>
    </source>
</evidence>
<dbReference type="Gene3D" id="1.10.132.80">
    <property type="match status" value="1"/>
</dbReference>
<accession>A0A2T5J761</accession>